<dbReference type="PANTHER" id="PTHR21015">
    <property type="entry name" value="UDP-N-ACETYLGLUCOSAMINE--N-ACETYLMURAMYL-(PENTAPEPTIDE) PYROPHOSPHORYL-UNDECAPRENOL N-ACETYLGLUCOSAMINE TRANSFERASE 1"/>
    <property type="match status" value="1"/>
</dbReference>
<dbReference type="SUPFAM" id="SSF53756">
    <property type="entry name" value="UDP-Glycosyltransferase/glycogen phosphorylase"/>
    <property type="match status" value="1"/>
</dbReference>
<comment type="caution">
    <text evidence="2">The sequence shown here is derived from an EMBL/GenBank/DDBJ whole genome shotgun (WGS) entry which is preliminary data.</text>
</comment>
<dbReference type="Pfam" id="PF04101">
    <property type="entry name" value="Glyco_tran_28_C"/>
    <property type="match status" value="1"/>
</dbReference>
<dbReference type="InterPro" id="IPR007235">
    <property type="entry name" value="Glyco_trans_28_C"/>
</dbReference>
<reference evidence="2 3" key="1">
    <citation type="submission" date="2024-01" db="EMBL/GenBank/DDBJ databases">
        <title>Multi-omics insights into the function and evolution of sodium benzoate biodegradation pathways in Benzoatithermus flavus gen. nov., sp. nov. from hot spring.</title>
        <authorList>
            <person name="Hu C.-J."/>
            <person name="Li W.-J."/>
        </authorList>
    </citation>
    <scope>NUCLEOTIDE SEQUENCE [LARGE SCALE GENOMIC DNA]</scope>
    <source>
        <strain evidence="2 3">SYSU G07066</strain>
    </source>
</reference>
<dbReference type="EMBL" id="JBBLZC010000008">
    <property type="protein sequence ID" value="MEK0083443.1"/>
    <property type="molecule type" value="Genomic_DNA"/>
</dbReference>
<gene>
    <name evidence="2" type="ORF">U1T56_09795</name>
</gene>
<name>A0ABU8XQI6_9PROT</name>
<dbReference type="Proteomes" id="UP001375743">
    <property type="component" value="Unassembled WGS sequence"/>
</dbReference>
<dbReference type="PANTHER" id="PTHR21015:SF28">
    <property type="entry name" value="SLL1722 PROTEIN"/>
    <property type="match status" value="1"/>
</dbReference>
<accession>A0ABU8XQI6</accession>
<dbReference type="RefSeq" id="WP_418159292.1">
    <property type="nucleotide sequence ID" value="NZ_JBBLZC010000008.1"/>
</dbReference>
<proteinExistence type="predicted"/>
<evidence type="ECO:0000259" key="1">
    <source>
        <dbReference type="Pfam" id="PF04101"/>
    </source>
</evidence>
<protein>
    <submittedName>
        <fullName evidence="2">Glycosyltransferase</fullName>
    </submittedName>
</protein>
<evidence type="ECO:0000313" key="3">
    <source>
        <dbReference type="Proteomes" id="UP001375743"/>
    </source>
</evidence>
<dbReference type="Gene3D" id="3.40.50.2000">
    <property type="entry name" value="Glycogen Phosphorylase B"/>
    <property type="match status" value="1"/>
</dbReference>
<organism evidence="2 3">
    <name type="scientific">Benzoatithermus flavus</name>
    <dbReference type="NCBI Taxonomy" id="3108223"/>
    <lineage>
        <taxon>Bacteria</taxon>
        <taxon>Pseudomonadati</taxon>
        <taxon>Pseudomonadota</taxon>
        <taxon>Alphaproteobacteria</taxon>
        <taxon>Geminicoccales</taxon>
        <taxon>Geminicoccaceae</taxon>
        <taxon>Benzoatithermus</taxon>
    </lineage>
</organism>
<evidence type="ECO:0000313" key="2">
    <source>
        <dbReference type="EMBL" id="MEK0083443.1"/>
    </source>
</evidence>
<keyword evidence="3" id="KW-1185">Reference proteome</keyword>
<sequence length="388" mass="41865">MTTFWRCLLWVQSLLGTGHLRRALLLAEALATRGAAVVLVNGGPTGPWPVPAGVELVQLPAVTAKRTDFGSLIDETGAPVSPALRAARRERLLDLFRTIRPQAVVTEMFPFGRRAFRDELLPLLEAAREQRPCPIVAASVRDVLVSKPDPARYRWMAELTLAHYDRVLVHGDERLLPFAASFPLAASLGERVVHTGFVRPILPQAEVLEAPAVLVSAGGGAVGERLLRTALAARSLTRLRDGLWLLAAGQNLPEVDFAALRAEADPGCTIVRWRDDLGSLMGCCRVSVSQAGYNTVVEGLTAGARMVLVPFASGNEDEQTRRARRLEELGLAELVEEDRIEPRALAAAIDRAAARPRPAIGYWSFDGAARSAAILAALVEERHGVGAA</sequence>
<feature type="domain" description="Glycosyl transferase family 28 C-terminal" evidence="1">
    <location>
        <begin position="226"/>
        <end position="354"/>
    </location>
</feature>